<keyword evidence="9 10" id="KW-0342">GTP-binding</keyword>
<dbReference type="GO" id="GO:0005525">
    <property type="term" value="F:GTP binding"/>
    <property type="evidence" value="ECO:0007669"/>
    <property type="project" value="UniProtKB-UniRule"/>
</dbReference>
<dbReference type="Gene3D" id="2.40.50.140">
    <property type="entry name" value="Nucleic acid-binding proteins"/>
    <property type="match status" value="1"/>
</dbReference>
<feature type="compositionally biased region" description="Basic and acidic residues" evidence="11">
    <location>
        <begin position="1"/>
        <end position="14"/>
    </location>
</feature>
<dbReference type="PROSITE" id="PS51721">
    <property type="entry name" value="G_CP"/>
    <property type="match status" value="1"/>
</dbReference>
<comment type="function">
    <text evidence="10">One of several proteins that assist in the late maturation steps of the functional core of the 30S ribosomal subunit. Helps release RbfA from mature subunits. May play a role in the assembly of ribosomal proteins into the subunit. Circularly permuted GTPase that catalyzes slow GTP hydrolysis, GTPase activity is stimulated by the 30S ribosomal subunit.</text>
</comment>
<evidence type="ECO:0000256" key="4">
    <source>
        <dbReference type="ARBA" id="ARBA00022730"/>
    </source>
</evidence>
<evidence type="ECO:0000256" key="11">
    <source>
        <dbReference type="SAM" id="MobiDB-lite"/>
    </source>
</evidence>
<comment type="similarity">
    <text evidence="10">Belongs to the TRAFAC class YlqF/YawG GTPase family. RsgA subfamily.</text>
</comment>
<dbReference type="InterPro" id="IPR030378">
    <property type="entry name" value="G_CP_dom"/>
</dbReference>
<dbReference type="Gene3D" id="3.40.50.300">
    <property type="entry name" value="P-loop containing nucleotide triphosphate hydrolases"/>
    <property type="match status" value="1"/>
</dbReference>
<evidence type="ECO:0000259" key="12">
    <source>
        <dbReference type="PROSITE" id="PS50936"/>
    </source>
</evidence>
<name>A0A1I2QJ96_9BACI</name>
<dbReference type="Pfam" id="PF16745">
    <property type="entry name" value="RsgA_N"/>
    <property type="match status" value="1"/>
</dbReference>
<comment type="cofactor">
    <cofactor evidence="10">
        <name>Zn(2+)</name>
        <dbReference type="ChEBI" id="CHEBI:29105"/>
    </cofactor>
    <text evidence="10">Binds 1 zinc ion per subunit.</text>
</comment>
<evidence type="ECO:0000313" key="15">
    <source>
        <dbReference type="Proteomes" id="UP000198897"/>
    </source>
</evidence>
<dbReference type="GO" id="GO:0005737">
    <property type="term" value="C:cytoplasm"/>
    <property type="evidence" value="ECO:0007669"/>
    <property type="project" value="UniProtKB-SubCell"/>
</dbReference>
<accession>A0A1I2QJ96</accession>
<keyword evidence="2 10" id="KW-0690">Ribosome biogenesis</keyword>
<evidence type="ECO:0000256" key="10">
    <source>
        <dbReference type="HAMAP-Rule" id="MF_01820"/>
    </source>
</evidence>
<dbReference type="InterPro" id="IPR012340">
    <property type="entry name" value="NA-bd_OB-fold"/>
</dbReference>
<feature type="binding site" evidence="10">
    <location>
        <position position="284"/>
    </location>
    <ligand>
        <name>Zn(2+)</name>
        <dbReference type="ChEBI" id="CHEBI:29105"/>
    </ligand>
</feature>
<dbReference type="InterPro" id="IPR027417">
    <property type="entry name" value="P-loop_NTPase"/>
</dbReference>
<keyword evidence="15" id="KW-1185">Reference proteome</keyword>
<keyword evidence="1 10" id="KW-0963">Cytoplasm</keyword>
<keyword evidence="3 10" id="KW-0479">Metal-binding</keyword>
<dbReference type="NCBIfam" id="TIGR00157">
    <property type="entry name" value="ribosome small subunit-dependent GTPase A"/>
    <property type="match status" value="1"/>
</dbReference>
<dbReference type="InterPro" id="IPR010914">
    <property type="entry name" value="RsgA_GTPase_dom"/>
</dbReference>
<keyword evidence="6 10" id="KW-0378">Hydrolase</keyword>
<feature type="binding site" evidence="10">
    <location>
        <position position="286"/>
    </location>
    <ligand>
        <name>Zn(2+)</name>
        <dbReference type="ChEBI" id="CHEBI:29105"/>
    </ligand>
</feature>
<reference evidence="15" key="1">
    <citation type="submission" date="2016-10" db="EMBL/GenBank/DDBJ databases">
        <authorList>
            <person name="Varghese N."/>
            <person name="Submissions S."/>
        </authorList>
    </citation>
    <scope>NUCLEOTIDE SEQUENCE [LARGE SCALE GENOMIC DNA]</scope>
    <source>
        <strain evidence="15">FP5</strain>
    </source>
</reference>
<evidence type="ECO:0000313" key="14">
    <source>
        <dbReference type="EMBL" id="SFG28388.1"/>
    </source>
</evidence>
<dbReference type="SUPFAM" id="SSF50249">
    <property type="entry name" value="Nucleic acid-binding proteins"/>
    <property type="match status" value="1"/>
</dbReference>
<dbReference type="GO" id="GO:0003924">
    <property type="term" value="F:GTPase activity"/>
    <property type="evidence" value="ECO:0007669"/>
    <property type="project" value="UniProtKB-UniRule"/>
</dbReference>
<evidence type="ECO:0000256" key="9">
    <source>
        <dbReference type="ARBA" id="ARBA00023134"/>
    </source>
</evidence>
<evidence type="ECO:0000256" key="7">
    <source>
        <dbReference type="ARBA" id="ARBA00022833"/>
    </source>
</evidence>
<feature type="domain" description="EngC GTPase" evidence="12">
    <location>
        <begin position="107"/>
        <end position="254"/>
    </location>
</feature>
<comment type="subcellular location">
    <subcellularLocation>
        <location evidence="10">Cytoplasm</location>
    </subcellularLocation>
</comment>
<dbReference type="InterPro" id="IPR031944">
    <property type="entry name" value="RsgA_N"/>
</dbReference>
<keyword evidence="7 10" id="KW-0862">Zinc</keyword>
<protein>
    <recommendedName>
        <fullName evidence="10">Small ribosomal subunit biogenesis GTPase RsgA</fullName>
        <ecNumber evidence="10">3.6.1.-</ecNumber>
    </recommendedName>
</protein>
<feature type="binding site" evidence="10">
    <location>
        <begin position="146"/>
        <end position="149"/>
    </location>
    <ligand>
        <name>GTP</name>
        <dbReference type="ChEBI" id="CHEBI:37565"/>
    </ligand>
</feature>
<evidence type="ECO:0000259" key="13">
    <source>
        <dbReference type="PROSITE" id="PS51721"/>
    </source>
</evidence>
<feature type="domain" description="CP-type G" evidence="13">
    <location>
        <begin position="99"/>
        <end position="256"/>
    </location>
</feature>
<organism evidence="14 15">
    <name type="scientific">Halobacillus alkaliphilus</name>
    <dbReference type="NCBI Taxonomy" id="396056"/>
    <lineage>
        <taxon>Bacteria</taxon>
        <taxon>Bacillati</taxon>
        <taxon>Bacillota</taxon>
        <taxon>Bacilli</taxon>
        <taxon>Bacillales</taxon>
        <taxon>Bacillaceae</taxon>
        <taxon>Halobacillus</taxon>
    </lineage>
</organism>
<dbReference type="Pfam" id="PF03193">
    <property type="entry name" value="RsgA_GTPase"/>
    <property type="match status" value="1"/>
</dbReference>
<evidence type="ECO:0000256" key="6">
    <source>
        <dbReference type="ARBA" id="ARBA00022801"/>
    </source>
</evidence>
<proteinExistence type="inferred from homology"/>
<dbReference type="GO" id="GO:0019843">
    <property type="term" value="F:rRNA binding"/>
    <property type="evidence" value="ECO:0007669"/>
    <property type="project" value="UniProtKB-KW"/>
</dbReference>
<sequence>MKRNERKDFHEHFSKQMNEQEQAGRVVRSTHGIYSITTESKVYTGKLSGRFHNEITENRNYPAVGDWVIFQPYDNDSKALLHRVLQRRTLLSRKKAGAGNEEQIIAANIDAVFIVTALTKEFNVRRLERYVQQVYESGARPVIVCTKRDLCDTVSEKLWQVERVAPGVPVYAVDSLAGEGIDSLLKEVNEGETISLIGSSGVGKSTLINRLLHKEVQATENVRESDERGRHTTTHRELFELPEGAFIIDTPGMRELQLWGDQETTAGTFSDIENWSQQCKFRDCQHEQEPGCAVQQAIVEGELEIERLNSFNKLNRELHRLELKDQYGTHRTNRMLHGPNKGKIYPS</sequence>
<dbReference type="AlphaFoldDB" id="A0A1I2QJ96"/>
<feature type="binding site" evidence="10">
    <location>
        <position position="279"/>
    </location>
    <ligand>
        <name>Zn(2+)</name>
        <dbReference type="ChEBI" id="CHEBI:29105"/>
    </ligand>
</feature>
<dbReference type="SUPFAM" id="SSF52540">
    <property type="entry name" value="P-loop containing nucleoside triphosphate hydrolases"/>
    <property type="match status" value="1"/>
</dbReference>
<feature type="region of interest" description="Disordered" evidence="11">
    <location>
        <begin position="1"/>
        <end position="24"/>
    </location>
</feature>
<dbReference type="EC" id="3.6.1.-" evidence="10"/>
<dbReference type="GO" id="GO:0046872">
    <property type="term" value="F:metal ion binding"/>
    <property type="evidence" value="ECO:0007669"/>
    <property type="project" value="UniProtKB-KW"/>
</dbReference>
<evidence type="ECO:0000256" key="3">
    <source>
        <dbReference type="ARBA" id="ARBA00022723"/>
    </source>
</evidence>
<dbReference type="HAMAP" id="MF_01820">
    <property type="entry name" value="GTPase_RsgA"/>
    <property type="match status" value="1"/>
</dbReference>
<feature type="binding site" evidence="10">
    <location>
        <position position="292"/>
    </location>
    <ligand>
        <name>Zn(2+)</name>
        <dbReference type="ChEBI" id="CHEBI:29105"/>
    </ligand>
</feature>
<evidence type="ECO:0000256" key="2">
    <source>
        <dbReference type="ARBA" id="ARBA00022517"/>
    </source>
</evidence>
<dbReference type="PANTHER" id="PTHR32120">
    <property type="entry name" value="SMALL RIBOSOMAL SUBUNIT BIOGENESIS GTPASE RSGA"/>
    <property type="match status" value="1"/>
</dbReference>
<dbReference type="Gene3D" id="1.10.40.50">
    <property type="entry name" value="Probable gtpase engc, domain 3"/>
    <property type="match status" value="1"/>
</dbReference>
<dbReference type="OrthoDB" id="9809485at2"/>
<evidence type="ECO:0000256" key="5">
    <source>
        <dbReference type="ARBA" id="ARBA00022741"/>
    </source>
</evidence>
<keyword evidence="4 10" id="KW-0699">rRNA-binding</keyword>
<keyword evidence="5 10" id="KW-0547">Nucleotide-binding</keyword>
<keyword evidence="8 10" id="KW-0694">RNA-binding</keyword>
<comment type="subunit">
    <text evidence="10">Monomer. Associates with 30S ribosomal subunit, binds 16S rRNA.</text>
</comment>
<feature type="binding site" evidence="10">
    <location>
        <begin position="198"/>
        <end position="206"/>
    </location>
    <ligand>
        <name>GTP</name>
        <dbReference type="ChEBI" id="CHEBI:37565"/>
    </ligand>
</feature>
<dbReference type="InterPro" id="IPR004881">
    <property type="entry name" value="Ribosome_biogen_GTPase_RsgA"/>
</dbReference>
<gene>
    <name evidence="10" type="primary">rsgA</name>
    <name evidence="14" type="ORF">SAMN05216353_13216</name>
</gene>
<evidence type="ECO:0000256" key="1">
    <source>
        <dbReference type="ARBA" id="ARBA00022490"/>
    </source>
</evidence>
<dbReference type="RefSeq" id="WP_089753137.1">
    <property type="nucleotide sequence ID" value="NZ_FOOG01000032.1"/>
</dbReference>
<evidence type="ECO:0000256" key="8">
    <source>
        <dbReference type="ARBA" id="ARBA00022884"/>
    </source>
</evidence>
<dbReference type="Proteomes" id="UP000198897">
    <property type="component" value="Unassembled WGS sequence"/>
</dbReference>
<dbReference type="PROSITE" id="PS50936">
    <property type="entry name" value="ENGC_GTPASE"/>
    <property type="match status" value="1"/>
</dbReference>
<dbReference type="PANTHER" id="PTHR32120:SF10">
    <property type="entry name" value="SMALL RIBOSOMAL SUBUNIT BIOGENESIS GTPASE RSGA"/>
    <property type="match status" value="1"/>
</dbReference>
<dbReference type="CDD" id="cd01854">
    <property type="entry name" value="YjeQ_EngC"/>
    <property type="match status" value="1"/>
</dbReference>
<dbReference type="GO" id="GO:0042274">
    <property type="term" value="P:ribosomal small subunit biogenesis"/>
    <property type="evidence" value="ECO:0007669"/>
    <property type="project" value="UniProtKB-UniRule"/>
</dbReference>
<dbReference type="EMBL" id="FOOG01000032">
    <property type="protein sequence ID" value="SFG28388.1"/>
    <property type="molecule type" value="Genomic_DNA"/>
</dbReference>